<dbReference type="InterPro" id="IPR052233">
    <property type="entry name" value="Rho-type_GEFs"/>
</dbReference>
<feature type="compositionally biased region" description="Low complexity" evidence="2">
    <location>
        <begin position="113"/>
        <end position="126"/>
    </location>
</feature>
<gene>
    <name evidence="5" type="primary">TUS1</name>
    <name evidence="5" type="ORF">OC842_007220</name>
</gene>
<feature type="region of interest" description="Disordered" evidence="2">
    <location>
        <begin position="1"/>
        <end position="133"/>
    </location>
</feature>
<feature type="region of interest" description="Disordered" evidence="2">
    <location>
        <begin position="280"/>
        <end position="354"/>
    </location>
</feature>
<evidence type="ECO:0000259" key="4">
    <source>
        <dbReference type="PROSITE" id="PS50219"/>
    </source>
</evidence>
<dbReference type="SMART" id="SM00325">
    <property type="entry name" value="RhoGEF"/>
    <property type="match status" value="1"/>
</dbReference>
<reference evidence="5" key="1">
    <citation type="journal article" date="2023" name="PhytoFront">
        <title>Draft Genome Resources of Seven Strains of Tilletia horrida, Causal Agent of Kernel Smut of Rice.</title>
        <authorList>
            <person name="Khanal S."/>
            <person name="Antony Babu S."/>
            <person name="Zhou X.G."/>
        </authorList>
    </citation>
    <scope>NUCLEOTIDE SEQUENCE</scope>
    <source>
        <strain evidence="5">TX3</strain>
    </source>
</reference>
<dbReference type="InterPro" id="IPR036388">
    <property type="entry name" value="WH-like_DNA-bd_sf"/>
</dbReference>
<feature type="domain" description="DH" evidence="3">
    <location>
        <begin position="671"/>
        <end position="867"/>
    </location>
</feature>
<comment type="caution">
    <text evidence="5">The sequence shown here is derived from an EMBL/GenBank/DDBJ whole genome shotgun (WGS) entry which is preliminary data.</text>
</comment>
<dbReference type="InterPro" id="IPR035899">
    <property type="entry name" value="DBL_dom_sf"/>
</dbReference>
<accession>A0AAN6JGZ0</accession>
<organism evidence="5 6">
    <name type="scientific">Tilletia horrida</name>
    <dbReference type="NCBI Taxonomy" id="155126"/>
    <lineage>
        <taxon>Eukaryota</taxon>
        <taxon>Fungi</taxon>
        <taxon>Dikarya</taxon>
        <taxon>Basidiomycota</taxon>
        <taxon>Ustilaginomycotina</taxon>
        <taxon>Exobasidiomycetes</taxon>
        <taxon>Tilletiales</taxon>
        <taxon>Tilletiaceae</taxon>
        <taxon>Tilletia</taxon>
    </lineage>
</organism>
<dbReference type="InterPro" id="IPR011993">
    <property type="entry name" value="PH-like_dom_sf"/>
</dbReference>
<dbReference type="PANTHER" id="PTHR46572">
    <property type="entry name" value="RHO1 GDP-GTP EXCHANGE PROTEIN 1-RELATED"/>
    <property type="match status" value="1"/>
</dbReference>
<feature type="compositionally biased region" description="Polar residues" evidence="2">
    <location>
        <begin position="179"/>
        <end position="190"/>
    </location>
</feature>
<dbReference type="Pfam" id="PF00780">
    <property type="entry name" value="CNH"/>
    <property type="match status" value="1"/>
</dbReference>
<dbReference type="SMART" id="SM00036">
    <property type="entry name" value="CNH"/>
    <property type="match status" value="1"/>
</dbReference>
<evidence type="ECO:0000259" key="3">
    <source>
        <dbReference type="PROSITE" id="PS50010"/>
    </source>
</evidence>
<dbReference type="Gene3D" id="1.20.900.10">
    <property type="entry name" value="Dbl homology (DH) domain"/>
    <property type="match status" value="1"/>
</dbReference>
<dbReference type="GO" id="GO:0005085">
    <property type="term" value="F:guanyl-nucleotide exchange factor activity"/>
    <property type="evidence" value="ECO:0007669"/>
    <property type="project" value="UniProtKB-KW"/>
</dbReference>
<feature type="region of interest" description="Disordered" evidence="2">
    <location>
        <begin position="209"/>
        <end position="266"/>
    </location>
</feature>
<dbReference type="InterPro" id="IPR000219">
    <property type="entry name" value="DH_dom"/>
</dbReference>
<feature type="compositionally biased region" description="Polar residues" evidence="2">
    <location>
        <begin position="336"/>
        <end position="354"/>
    </location>
</feature>
<keyword evidence="1" id="KW-0344">Guanine-nucleotide releasing factor</keyword>
<feature type="region of interest" description="Disordered" evidence="2">
    <location>
        <begin position="407"/>
        <end position="469"/>
    </location>
</feature>
<feature type="compositionally biased region" description="Polar residues" evidence="2">
    <location>
        <begin position="317"/>
        <end position="329"/>
    </location>
</feature>
<dbReference type="SUPFAM" id="SSF48065">
    <property type="entry name" value="DBL homology domain (DH-domain)"/>
    <property type="match status" value="1"/>
</dbReference>
<dbReference type="Proteomes" id="UP001176521">
    <property type="component" value="Unassembled WGS sequence"/>
</dbReference>
<dbReference type="Gene3D" id="2.30.29.30">
    <property type="entry name" value="Pleckstrin-homology domain (PH domain)/Phosphotyrosine-binding domain (PTB)"/>
    <property type="match status" value="1"/>
</dbReference>
<dbReference type="PROSITE" id="PS50010">
    <property type="entry name" value="DH_2"/>
    <property type="match status" value="1"/>
</dbReference>
<feature type="region of interest" description="Disordered" evidence="2">
    <location>
        <begin position="151"/>
        <end position="194"/>
    </location>
</feature>
<feature type="compositionally biased region" description="Polar residues" evidence="2">
    <location>
        <begin position="449"/>
        <end position="459"/>
    </location>
</feature>
<feature type="compositionally biased region" description="Low complexity" evidence="2">
    <location>
        <begin position="52"/>
        <end position="62"/>
    </location>
</feature>
<name>A0AAN6JGZ0_9BASI</name>
<feature type="compositionally biased region" description="Polar residues" evidence="2">
    <location>
        <begin position="407"/>
        <end position="418"/>
    </location>
</feature>
<feature type="compositionally biased region" description="Polar residues" evidence="2">
    <location>
        <begin position="290"/>
        <end position="307"/>
    </location>
</feature>
<keyword evidence="6" id="KW-1185">Reference proteome</keyword>
<dbReference type="Gene3D" id="1.10.10.10">
    <property type="entry name" value="Winged helix-like DNA-binding domain superfamily/Winged helix DNA-binding domain"/>
    <property type="match status" value="1"/>
</dbReference>
<feature type="region of interest" description="Disordered" evidence="2">
    <location>
        <begin position="603"/>
        <end position="652"/>
    </location>
</feature>
<proteinExistence type="predicted"/>
<feature type="domain" description="CNH" evidence="4">
    <location>
        <begin position="1073"/>
        <end position="1405"/>
    </location>
</feature>
<feature type="compositionally biased region" description="Basic and acidic residues" evidence="2">
    <location>
        <begin position="619"/>
        <end position="628"/>
    </location>
</feature>
<dbReference type="Pfam" id="PF00621">
    <property type="entry name" value="RhoGEF"/>
    <property type="match status" value="1"/>
</dbReference>
<feature type="compositionally biased region" description="Polar residues" evidence="2">
    <location>
        <begin position="607"/>
        <end position="616"/>
    </location>
</feature>
<evidence type="ECO:0000256" key="1">
    <source>
        <dbReference type="ARBA" id="ARBA00022658"/>
    </source>
</evidence>
<dbReference type="PANTHER" id="PTHR46572:SF1">
    <property type="entry name" value="RHO1 GUANINE NUCLEOTIDE EXCHANGE FACTOR TUS1"/>
    <property type="match status" value="1"/>
</dbReference>
<dbReference type="InterPro" id="IPR001180">
    <property type="entry name" value="CNH_dom"/>
</dbReference>
<feature type="compositionally biased region" description="Polar residues" evidence="2">
    <location>
        <begin position="232"/>
        <end position="251"/>
    </location>
</feature>
<protein>
    <submittedName>
        <fullName evidence="5">Rho guanine nucleotide exchange factor</fullName>
    </submittedName>
</protein>
<dbReference type="PROSITE" id="PS50219">
    <property type="entry name" value="CNH"/>
    <property type="match status" value="1"/>
</dbReference>
<feature type="compositionally biased region" description="Pro residues" evidence="2">
    <location>
        <begin position="157"/>
        <end position="175"/>
    </location>
</feature>
<dbReference type="EMBL" id="JAPDMQ010000851">
    <property type="protein sequence ID" value="KAK0520081.1"/>
    <property type="molecule type" value="Genomic_DNA"/>
</dbReference>
<evidence type="ECO:0000313" key="5">
    <source>
        <dbReference type="EMBL" id="KAK0520081.1"/>
    </source>
</evidence>
<evidence type="ECO:0000256" key="2">
    <source>
        <dbReference type="SAM" id="MobiDB-lite"/>
    </source>
</evidence>
<evidence type="ECO:0000313" key="6">
    <source>
        <dbReference type="Proteomes" id="UP001176521"/>
    </source>
</evidence>
<sequence>MAGYNPRPLPPMPGQAAPGAYNAEDQQYQQQPPPNRQGMAPGQPLPYPPGASHSHTQSHSQHLPQGDYAWAPPMPTGMPYPAGQWYPQAEPSGGPPAHISHPWNVHPAHFHHPGPAQQPAPMHQHQSNSTEAARPDPLALLTFQDHTTVPATTAATHPPPTAALPGQRPPLPAPPINGRTYTSPPAQQPYTPAGGEWSVTPVQRPHVTPTAMHAHTSPPTQHGYPAAANLPSGWSVQPISADSVTTGQGHSATPLPHVPFTPSGAGNTSFGQLEYVASPLRDESPAPNPLLSSPYSRPGSISINASPSPRPAHQHTDSGSVQHLAQQLAASRIHDNSSSGGDAISSNPWDNVNGNHEAIEQLSAHANRRSFHKDSANHSLDAIFSNPASSRPTSSASYFSIPGASGSIDNTPGNTSHSGPPAYVPQHWSLVPSGSSHSDGLLAPPLGSSAFSSPGTSFTTTDGSSAARDDDDRVSILSLGSRRAAFSKDLADPDFLANMGIIARDVPVREHAKGSLVYPDSFTGRDLINTLQDVIPVELFINPHEAASDEQQAHYARLAALQVADALREQHLFHEVEWEQGEVIDSDEALYAFSDERLVRVGPAPRRTSSYQSGARPTNEPERTEAHAEGSANGRAHVTRNGRGPQRSKTMQWSDTITPELRSKLGKYEIQRQNATLETIEREEQFLADLELLQELFVDGLKAKSVIAADEMDDFVKVVFGNHRQLASHIRGLVEELHVRQAEHDPEIREIGDLFLNAALGWGEEYCSAITNYPFAANRVQKEEAKNPAFRTFLEECLRNPKAQRLSLTTFLYRPVVRLQRYHLHFKAIMEAIEKAKAASENAVSRNNTATRELDNLNMVSSIIHTQVENAQRDLATSQYKVDIANFAEAFAVSKRSEFDVDMDLLNPERQLKHKGMVFLDGVKMQAILFDNYFVLAKEPKTLGDQPPATQRLVLAKRPIPVELLKTEDFNSQSVSTSLALKFIHLSSSARKVSRQVWPFKISHRHRKAETFTLTVSQESARREWQRKFDDACNMRKIVQEAVKAWTVSTINDDGFATMPSSVADWGRDSTLRGNITATCRFNVVLEGQKRPCVAIATDQGVFVGSRFSSAVQKVLNLKNVTQVAVMDQLELLFVLVEKVLWVCRLVDLFAHPHNRLGQTSGATLQQISTREEEVLFFGVGVLDSIRVLVYAKKKPYDRGTAFVALETMLDPGWAMRVPFAMRGVNGGPQFRPFGNGRFECSADVHSMQFRRKGLCLSTARGFELCNLGRNESPRFLAVPEPPKKDDLKAQALLKRIKAAKPMSLFKITDSEFLLCYNTFGCFVNADRTIARDSAVLEWETEPEAFIYRSPYLIAVDPGVVEIRVFNTMDTRLSTGEVPKALSGRLLQFFSGEQMSLLNSQANDSVDLMPSYDAKRPSMDLGVEARDPDQDAIILKVLKRPKPENRSARTFQAVVEVVPLQYTPATSAARR</sequence>